<feature type="transmembrane region" description="Helical" evidence="11">
    <location>
        <begin position="70"/>
        <end position="91"/>
    </location>
</feature>
<dbReference type="EMBL" id="MU827327">
    <property type="protein sequence ID" value="KAJ7355089.1"/>
    <property type="molecule type" value="Genomic_DNA"/>
</dbReference>
<evidence type="ECO:0000313" key="14">
    <source>
        <dbReference type="Proteomes" id="UP001163046"/>
    </source>
</evidence>
<feature type="domain" description="G-protein coupled receptors family 1 profile" evidence="12">
    <location>
        <begin position="50"/>
        <end position="167"/>
    </location>
</feature>
<dbReference type="InterPro" id="IPR000276">
    <property type="entry name" value="GPCR_Rhodpsn"/>
</dbReference>
<sequence length="252" mass="27947">MNHTTVNTTSLSCGLAFLPVHSTRISPELRAVFIFRIAVNALTCPLIILLNILVLVAVKTKRQLRTKSNVALACLATTDLVVGLVVQPLHITSYTLILKGEAEMYCSLSHISMVITVKYVIASLNHLMLTSAERYFAIKHTFAYEDQVTEVRIIIASGLAWAVAIIFPVEDIIMSKKQLVALLSRKTITQAEELERKIFGTRQVGVIATAEQGQSGRASREENVQQGNETLNNEHETAARIQPQEEYEETTL</sequence>
<organism evidence="13 14">
    <name type="scientific">Desmophyllum pertusum</name>
    <dbReference type="NCBI Taxonomy" id="174260"/>
    <lineage>
        <taxon>Eukaryota</taxon>
        <taxon>Metazoa</taxon>
        <taxon>Cnidaria</taxon>
        <taxon>Anthozoa</taxon>
        <taxon>Hexacorallia</taxon>
        <taxon>Scleractinia</taxon>
        <taxon>Caryophylliina</taxon>
        <taxon>Caryophylliidae</taxon>
        <taxon>Desmophyllum</taxon>
    </lineage>
</organism>
<dbReference type="PANTHER" id="PTHR24249:SF421">
    <property type="entry name" value="G-PROTEIN COUPLED RECEPTORS FAMILY 1 PROFILE DOMAIN-CONTAINING PROTEIN"/>
    <property type="match status" value="1"/>
</dbReference>
<dbReference type="OrthoDB" id="5954506at2759"/>
<evidence type="ECO:0000256" key="3">
    <source>
        <dbReference type="ARBA" id="ARBA00022692"/>
    </source>
</evidence>
<feature type="transmembrane region" description="Helical" evidence="11">
    <location>
        <begin position="32"/>
        <end position="58"/>
    </location>
</feature>
<dbReference type="Gene3D" id="1.20.1070.10">
    <property type="entry name" value="Rhodopsin 7-helix transmembrane proteins"/>
    <property type="match status" value="1"/>
</dbReference>
<keyword evidence="5 9" id="KW-0297">G-protein coupled receptor</keyword>
<gene>
    <name evidence="13" type="ORF">OS493_027878</name>
</gene>
<dbReference type="Pfam" id="PF00001">
    <property type="entry name" value="7tm_1"/>
    <property type="match status" value="1"/>
</dbReference>
<keyword evidence="2" id="KW-1003">Cell membrane</keyword>
<keyword evidence="3 9" id="KW-0812">Transmembrane</keyword>
<dbReference type="InterPro" id="IPR050569">
    <property type="entry name" value="TAAR"/>
</dbReference>
<dbReference type="CDD" id="cd00637">
    <property type="entry name" value="7tm_classA_rhodopsin-like"/>
    <property type="match status" value="1"/>
</dbReference>
<dbReference type="PANTHER" id="PTHR24249">
    <property type="entry name" value="HISTAMINE RECEPTOR-RELATED G-PROTEIN COUPLED RECEPTOR"/>
    <property type="match status" value="1"/>
</dbReference>
<proteinExistence type="inferred from homology"/>
<dbReference type="PROSITE" id="PS00237">
    <property type="entry name" value="G_PROTEIN_RECEP_F1_1"/>
    <property type="match status" value="1"/>
</dbReference>
<evidence type="ECO:0000259" key="12">
    <source>
        <dbReference type="PROSITE" id="PS50262"/>
    </source>
</evidence>
<dbReference type="AlphaFoldDB" id="A0A9W9YKF2"/>
<keyword evidence="8 9" id="KW-0807">Transducer</keyword>
<evidence type="ECO:0000256" key="11">
    <source>
        <dbReference type="SAM" id="Phobius"/>
    </source>
</evidence>
<dbReference type="Proteomes" id="UP001163046">
    <property type="component" value="Unassembled WGS sequence"/>
</dbReference>
<keyword evidence="14" id="KW-1185">Reference proteome</keyword>
<evidence type="ECO:0000256" key="6">
    <source>
        <dbReference type="ARBA" id="ARBA00023136"/>
    </source>
</evidence>
<evidence type="ECO:0000256" key="5">
    <source>
        <dbReference type="ARBA" id="ARBA00023040"/>
    </source>
</evidence>
<evidence type="ECO:0000256" key="7">
    <source>
        <dbReference type="ARBA" id="ARBA00023170"/>
    </source>
</evidence>
<dbReference type="GO" id="GO:0004930">
    <property type="term" value="F:G protein-coupled receptor activity"/>
    <property type="evidence" value="ECO:0007669"/>
    <property type="project" value="UniProtKB-KW"/>
</dbReference>
<dbReference type="InterPro" id="IPR017452">
    <property type="entry name" value="GPCR_Rhodpsn_7TM"/>
</dbReference>
<evidence type="ECO:0000256" key="2">
    <source>
        <dbReference type="ARBA" id="ARBA00022475"/>
    </source>
</evidence>
<feature type="region of interest" description="Disordered" evidence="10">
    <location>
        <begin position="210"/>
        <end position="252"/>
    </location>
</feature>
<protein>
    <recommendedName>
        <fullName evidence="12">G-protein coupled receptors family 1 profile domain-containing protein</fullName>
    </recommendedName>
</protein>
<evidence type="ECO:0000256" key="10">
    <source>
        <dbReference type="SAM" id="MobiDB-lite"/>
    </source>
</evidence>
<evidence type="ECO:0000313" key="13">
    <source>
        <dbReference type="EMBL" id="KAJ7355089.1"/>
    </source>
</evidence>
<feature type="transmembrane region" description="Helical" evidence="11">
    <location>
        <begin position="151"/>
        <end position="169"/>
    </location>
</feature>
<evidence type="ECO:0000256" key="1">
    <source>
        <dbReference type="ARBA" id="ARBA00004651"/>
    </source>
</evidence>
<dbReference type="SUPFAM" id="SSF81321">
    <property type="entry name" value="Family A G protein-coupled receptor-like"/>
    <property type="match status" value="1"/>
</dbReference>
<dbReference type="PRINTS" id="PR00237">
    <property type="entry name" value="GPCRRHODOPSN"/>
</dbReference>
<evidence type="ECO:0000256" key="8">
    <source>
        <dbReference type="ARBA" id="ARBA00023224"/>
    </source>
</evidence>
<dbReference type="GO" id="GO:0005886">
    <property type="term" value="C:plasma membrane"/>
    <property type="evidence" value="ECO:0007669"/>
    <property type="project" value="UniProtKB-SubCell"/>
</dbReference>
<accession>A0A9W9YKF2</accession>
<keyword evidence="6 11" id="KW-0472">Membrane</keyword>
<comment type="subcellular location">
    <subcellularLocation>
        <location evidence="1">Cell membrane</location>
        <topology evidence="1">Multi-pass membrane protein</topology>
    </subcellularLocation>
</comment>
<comment type="similarity">
    <text evidence="9">Belongs to the G-protein coupled receptor 1 family.</text>
</comment>
<keyword evidence="7 9" id="KW-0675">Receptor</keyword>
<comment type="caution">
    <text evidence="13">The sequence shown here is derived from an EMBL/GenBank/DDBJ whole genome shotgun (WGS) entry which is preliminary data.</text>
</comment>
<evidence type="ECO:0000256" key="4">
    <source>
        <dbReference type="ARBA" id="ARBA00022989"/>
    </source>
</evidence>
<feature type="transmembrane region" description="Helical" evidence="11">
    <location>
        <begin position="111"/>
        <end position="130"/>
    </location>
</feature>
<evidence type="ECO:0000256" key="9">
    <source>
        <dbReference type="RuleBase" id="RU000688"/>
    </source>
</evidence>
<keyword evidence="4 11" id="KW-1133">Transmembrane helix</keyword>
<dbReference type="PROSITE" id="PS50262">
    <property type="entry name" value="G_PROTEIN_RECEP_F1_2"/>
    <property type="match status" value="1"/>
</dbReference>
<name>A0A9W9YKF2_9CNID</name>
<reference evidence="13" key="1">
    <citation type="submission" date="2023-01" db="EMBL/GenBank/DDBJ databases">
        <title>Genome assembly of the deep-sea coral Lophelia pertusa.</title>
        <authorList>
            <person name="Herrera S."/>
            <person name="Cordes E."/>
        </authorList>
    </citation>
    <scope>NUCLEOTIDE SEQUENCE</scope>
    <source>
        <strain evidence="13">USNM1676648</strain>
        <tissue evidence="13">Polyp</tissue>
    </source>
</reference>